<dbReference type="InterPro" id="IPR005899">
    <property type="entry name" value="Na_pump_deCOase"/>
</dbReference>
<comment type="function">
    <text evidence="2 16 17">Catalyzes the decarboxylation of oxaloacetate coupled to Na(+) translocation.</text>
</comment>
<organism evidence="18 19">
    <name type="scientific">Lacimicrobium alkaliphilum</name>
    <dbReference type="NCBI Taxonomy" id="1526571"/>
    <lineage>
        <taxon>Bacteria</taxon>
        <taxon>Pseudomonadati</taxon>
        <taxon>Pseudomonadota</taxon>
        <taxon>Gammaproteobacteria</taxon>
        <taxon>Alteromonadales</taxon>
        <taxon>Alteromonadaceae</taxon>
        <taxon>Lacimicrobium</taxon>
    </lineage>
</organism>
<evidence type="ECO:0000256" key="17">
    <source>
        <dbReference type="RuleBase" id="RU004278"/>
    </source>
</evidence>
<comment type="subcellular location">
    <subcellularLocation>
        <location evidence="3 16 17">Cell membrane</location>
        <topology evidence="3 16 17">Single-pass membrane protein</topology>
    </subcellularLocation>
</comment>
<dbReference type="Pfam" id="PF04277">
    <property type="entry name" value="OAD_gamma"/>
    <property type="match status" value="1"/>
</dbReference>
<evidence type="ECO:0000256" key="8">
    <source>
        <dbReference type="ARBA" id="ARBA00022692"/>
    </source>
</evidence>
<evidence type="ECO:0000256" key="10">
    <source>
        <dbReference type="ARBA" id="ARBA00022989"/>
    </source>
</evidence>
<evidence type="ECO:0000256" key="5">
    <source>
        <dbReference type="ARBA" id="ARBA00011869"/>
    </source>
</evidence>
<dbReference type="KEGG" id="lal:AT746_13590"/>
<dbReference type="HAMAP" id="MF_00404">
    <property type="entry name" value="OadG"/>
    <property type="match status" value="1"/>
</dbReference>
<comment type="catalytic activity">
    <reaction evidence="15 16 17">
        <text>oxaloacetate + 2 Na(+)(in) + H(+) = pyruvate + 2 Na(+)(out) + CO2</text>
        <dbReference type="Rhea" id="RHEA:57724"/>
        <dbReference type="ChEBI" id="CHEBI:15361"/>
        <dbReference type="ChEBI" id="CHEBI:15378"/>
        <dbReference type="ChEBI" id="CHEBI:16452"/>
        <dbReference type="ChEBI" id="CHEBI:16526"/>
        <dbReference type="ChEBI" id="CHEBI:29101"/>
        <dbReference type="EC" id="7.2.4.2"/>
    </reaction>
</comment>
<keyword evidence="14 16" id="KW-0739">Sodium transport</keyword>
<evidence type="ECO:0000256" key="7">
    <source>
        <dbReference type="ARBA" id="ARBA00022475"/>
    </source>
</evidence>
<name>A0A0U2JJA9_9ALTE</name>
<evidence type="ECO:0000256" key="6">
    <source>
        <dbReference type="ARBA" id="ARBA00022448"/>
    </source>
</evidence>
<dbReference type="InterPro" id="IPR023424">
    <property type="entry name" value="OadG"/>
</dbReference>
<comment type="similarity">
    <text evidence="4 16 17">Belongs to the OadG family.</text>
</comment>
<evidence type="ECO:0000256" key="3">
    <source>
        <dbReference type="ARBA" id="ARBA00004162"/>
    </source>
</evidence>
<comment type="subunit">
    <text evidence="5 16">Heterotrimer of an alpha, a beta and a gamma subunit.</text>
</comment>
<proteinExistence type="inferred from homology"/>
<dbReference type="GO" id="GO:0005886">
    <property type="term" value="C:plasma membrane"/>
    <property type="evidence" value="ECO:0007669"/>
    <property type="project" value="UniProtKB-SubCell"/>
</dbReference>
<evidence type="ECO:0000313" key="19">
    <source>
        <dbReference type="Proteomes" id="UP000068447"/>
    </source>
</evidence>
<keyword evidence="19" id="KW-1185">Reference proteome</keyword>
<evidence type="ECO:0000256" key="16">
    <source>
        <dbReference type="HAMAP-Rule" id="MF_00404"/>
    </source>
</evidence>
<keyword evidence="8 16" id="KW-0812">Transmembrane</keyword>
<reference evidence="18 19" key="1">
    <citation type="submission" date="2015-12" db="EMBL/GenBank/DDBJ databases">
        <title>Complete genome of Lacimicrobium alkaliphilum KCTC 32984.</title>
        <authorList>
            <person name="Kim S.-G."/>
            <person name="Lee Y.-J."/>
        </authorList>
    </citation>
    <scope>NUCLEOTIDE SEQUENCE [LARGE SCALE GENOMIC DNA]</scope>
    <source>
        <strain evidence="18 19">YelD216</strain>
    </source>
</reference>
<dbReference type="GO" id="GO:0008948">
    <property type="term" value="F:oxaloacetate decarboxylase activity"/>
    <property type="evidence" value="ECO:0007669"/>
    <property type="project" value="UniProtKB-UniRule"/>
</dbReference>
<accession>A0A0U2JJA9</accession>
<feature type="transmembrane region" description="Helical" evidence="16 17">
    <location>
        <begin position="12"/>
        <end position="40"/>
    </location>
</feature>
<keyword evidence="12 16" id="KW-0406">Ion transport</keyword>
<dbReference type="GO" id="GO:0015081">
    <property type="term" value="F:sodium ion transmembrane transporter activity"/>
    <property type="evidence" value="ECO:0007669"/>
    <property type="project" value="UniProtKB-UniRule"/>
</dbReference>
<dbReference type="EMBL" id="CP013650">
    <property type="protein sequence ID" value="ALS99190.1"/>
    <property type="molecule type" value="Genomic_DNA"/>
</dbReference>
<keyword evidence="9 16" id="KW-1278">Translocase</keyword>
<dbReference type="Proteomes" id="UP000068447">
    <property type="component" value="Chromosome"/>
</dbReference>
<dbReference type="OrthoDB" id="6215597at2"/>
<dbReference type="GO" id="GO:0015451">
    <property type="term" value="F:decarboxylation-driven active transmembrane transporter activity"/>
    <property type="evidence" value="ECO:0007669"/>
    <property type="project" value="UniProtKB-EC"/>
</dbReference>
<evidence type="ECO:0000256" key="11">
    <source>
        <dbReference type="ARBA" id="ARBA00023053"/>
    </source>
</evidence>
<keyword evidence="10 16" id="KW-1133">Transmembrane helix</keyword>
<dbReference type="RefSeq" id="WP_062481181.1">
    <property type="nucleotide sequence ID" value="NZ_CP013650.1"/>
</dbReference>
<comment type="cofactor">
    <cofactor evidence="1 16 17">
        <name>Na(+)</name>
        <dbReference type="ChEBI" id="CHEBI:29101"/>
    </cofactor>
</comment>
<evidence type="ECO:0000256" key="1">
    <source>
        <dbReference type="ARBA" id="ARBA00001959"/>
    </source>
</evidence>
<keyword evidence="13 16" id="KW-0472">Membrane</keyword>
<evidence type="ECO:0000256" key="4">
    <source>
        <dbReference type="ARBA" id="ARBA00005844"/>
    </source>
</evidence>
<sequence length="82" mass="8585">MTPELYSQLQDAGLLLVVGMVVVFTFLGLLIGAVSLISLFCRKFPGAAPSGTGARFPVARKGPSPALAAAITTAVHQYRKQP</sequence>
<dbReference type="AlphaFoldDB" id="A0A0U2JJA9"/>
<evidence type="ECO:0000256" key="15">
    <source>
        <dbReference type="ARBA" id="ARBA00048176"/>
    </source>
</evidence>
<gene>
    <name evidence="16" type="primary">oadG</name>
    <name evidence="18" type="ORF">AT746_13590</name>
</gene>
<dbReference type="NCBIfam" id="TIGR01195">
    <property type="entry name" value="oadG_fam"/>
    <property type="match status" value="1"/>
</dbReference>
<evidence type="ECO:0000256" key="2">
    <source>
        <dbReference type="ARBA" id="ARBA00003002"/>
    </source>
</evidence>
<evidence type="ECO:0000256" key="13">
    <source>
        <dbReference type="ARBA" id="ARBA00023136"/>
    </source>
</evidence>
<keyword evidence="6 16" id="KW-0813">Transport</keyword>
<keyword evidence="7 16" id="KW-1003">Cell membrane</keyword>
<evidence type="ECO:0000256" key="14">
    <source>
        <dbReference type="ARBA" id="ARBA00023201"/>
    </source>
</evidence>
<evidence type="ECO:0000313" key="18">
    <source>
        <dbReference type="EMBL" id="ALS99190.1"/>
    </source>
</evidence>
<keyword evidence="11 16" id="KW-0915">Sodium</keyword>
<evidence type="ECO:0000256" key="9">
    <source>
        <dbReference type="ARBA" id="ARBA00022967"/>
    </source>
</evidence>
<dbReference type="GO" id="GO:0036376">
    <property type="term" value="P:sodium ion export across plasma membrane"/>
    <property type="evidence" value="ECO:0007669"/>
    <property type="project" value="InterPro"/>
</dbReference>
<protein>
    <recommendedName>
        <fullName evidence="16">Probable oxaloacetate decarboxylase gamma chain</fullName>
        <ecNumber evidence="16">7.2.4.2</ecNumber>
    </recommendedName>
</protein>
<dbReference type="EC" id="7.2.4.2" evidence="16"/>
<evidence type="ECO:0000256" key="12">
    <source>
        <dbReference type="ARBA" id="ARBA00023065"/>
    </source>
</evidence>
<dbReference type="STRING" id="1526571.AT746_13590"/>